<feature type="disulfide bond" evidence="1">
    <location>
        <begin position="115"/>
        <end position="124"/>
    </location>
</feature>
<feature type="region of interest" description="Disordered" evidence="2">
    <location>
        <begin position="97"/>
        <end position="129"/>
    </location>
</feature>
<proteinExistence type="predicted"/>
<evidence type="ECO:0000259" key="3">
    <source>
        <dbReference type="SMART" id="SM01093"/>
    </source>
</evidence>
<reference evidence="4" key="1">
    <citation type="submission" date="2023-07" db="EMBL/GenBank/DDBJ databases">
        <title>A chromosome-level genome assembly of Lolium multiflorum.</title>
        <authorList>
            <person name="Chen Y."/>
            <person name="Copetti D."/>
            <person name="Kolliker R."/>
            <person name="Studer B."/>
        </authorList>
    </citation>
    <scope>NUCLEOTIDE SEQUENCE</scope>
    <source>
        <strain evidence="4">02402/16</strain>
        <tissue evidence="4">Leaf</tissue>
    </source>
</reference>
<dbReference type="EMBL" id="JAUUTY010000004">
    <property type="protein sequence ID" value="KAK1650669.1"/>
    <property type="molecule type" value="Genomic_DNA"/>
</dbReference>
<dbReference type="GO" id="GO:0009507">
    <property type="term" value="C:chloroplast"/>
    <property type="evidence" value="ECO:0007669"/>
    <property type="project" value="TreeGrafter"/>
</dbReference>
<accession>A0AAD8SEV7</accession>
<dbReference type="InterPro" id="IPR003823">
    <property type="entry name" value="CP12_dom"/>
</dbReference>
<dbReference type="PANTHER" id="PTHR33921">
    <property type="entry name" value="CALVIN CYCLE PROTEIN CP12-2, CHLOROPLASTIC"/>
    <property type="match status" value="1"/>
</dbReference>
<dbReference type="AlphaFoldDB" id="A0AAD8SEV7"/>
<evidence type="ECO:0000313" key="5">
    <source>
        <dbReference type="Proteomes" id="UP001231189"/>
    </source>
</evidence>
<organism evidence="4 5">
    <name type="scientific">Lolium multiflorum</name>
    <name type="common">Italian ryegrass</name>
    <name type="synonym">Lolium perenne subsp. multiflorum</name>
    <dbReference type="NCBI Taxonomy" id="4521"/>
    <lineage>
        <taxon>Eukaryota</taxon>
        <taxon>Viridiplantae</taxon>
        <taxon>Streptophyta</taxon>
        <taxon>Embryophyta</taxon>
        <taxon>Tracheophyta</taxon>
        <taxon>Spermatophyta</taxon>
        <taxon>Magnoliopsida</taxon>
        <taxon>Liliopsida</taxon>
        <taxon>Poales</taxon>
        <taxon>Poaceae</taxon>
        <taxon>BOP clade</taxon>
        <taxon>Pooideae</taxon>
        <taxon>Poodae</taxon>
        <taxon>Poeae</taxon>
        <taxon>Poeae Chloroplast Group 2 (Poeae type)</taxon>
        <taxon>Loliodinae</taxon>
        <taxon>Loliinae</taxon>
        <taxon>Lolium</taxon>
    </lineage>
</organism>
<keyword evidence="1" id="KW-1015">Disulfide bond</keyword>
<gene>
    <name evidence="4" type="ORF">QYE76_068474</name>
</gene>
<comment type="caution">
    <text evidence="4">The sequence shown here is derived from an EMBL/GenBank/DDBJ whole genome shotgun (WGS) entry which is preliminary data.</text>
</comment>
<dbReference type="Pfam" id="PF02672">
    <property type="entry name" value="CP12"/>
    <property type="match status" value="1"/>
</dbReference>
<dbReference type="SMART" id="SM01093">
    <property type="entry name" value="CP12"/>
    <property type="match status" value="1"/>
</dbReference>
<dbReference type="InterPro" id="IPR039314">
    <property type="entry name" value="CP12-like"/>
</dbReference>
<protein>
    <recommendedName>
        <fullName evidence="3">CP12 domain-containing protein</fullName>
    </recommendedName>
</protein>
<dbReference type="PANTHER" id="PTHR33921:SF26">
    <property type="entry name" value="PUTATIVE, EXPRESSED-RELATED"/>
    <property type="match status" value="1"/>
</dbReference>
<name>A0AAD8SEV7_LOLMU</name>
<evidence type="ECO:0000313" key="4">
    <source>
        <dbReference type="EMBL" id="KAK1650669.1"/>
    </source>
</evidence>
<dbReference type="GO" id="GO:0080153">
    <property type="term" value="P:negative regulation of reductive pentose-phosphate cycle"/>
    <property type="evidence" value="ECO:0007669"/>
    <property type="project" value="TreeGrafter"/>
</dbReference>
<sequence>MATITTMAFMATFPTPRTVAQPSATLPSRQNLVSLAARSVRAHGRRLVAVAGSASTPPELAKKVTESIKQAEETCAGDPVSGECVAAWDEVEELAAAASHARDRNKDSDPLDKFCEDNPAADECRTYED</sequence>
<evidence type="ECO:0000256" key="2">
    <source>
        <dbReference type="SAM" id="MobiDB-lite"/>
    </source>
</evidence>
<feature type="domain" description="CP12" evidence="3">
    <location>
        <begin position="60"/>
        <end position="129"/>
    </location>
</feature>
<keyword evidence="5" id="KW-1185">Reference proteome</keyword>
<feature type="compositionally biased region" description="Basic and acidic residues" evidence="2">
    <location>
        <begin position="100"/>
        <end position="129"/>
    </location>
</feature>
<dbReference type="Proteomes" id="UP001231189">
    <property type="component" value="Unassembled WGS sequence"/>
</dbReference>
<feature type="disulfide bond" evidence="1">
    <location>
        <begin position="75"/>
        <end position="84"/>
    </location>
</feature>
<evidence type="ECO:0000256" key="1">
    <source>
        <dbReference type="PIRSR" id="PIRSR639314-50"/>
    </source>
</evidence>